<evidence type="ECO:0000256" key="2">
    <source>
        <dbReference type="ARBA" id="ARBA00023015"/>
    </source>
</evidence>
<feature type="region of interest" description="Disordered" evidence="5">
    <location>
        <begin position="129"/>
        <end position="155"/>
    </location>
</feature>
<dbReference type="EMBL" id="UZAN01010570">
    <property type="protein sequence ID" value="VDP40743.1"/>
    <property type="molecule type" value="Genomic_DNA"/>
</dbReference>
<organism evidence="9">
    <name type="scientific">Echinostoma caproni</name>
    <dbReference type="NCBI Taxonomy" id="27848"/>
    <lineage>
        <taxon>Eukaryota</taxon>
        <taxon>Metazoa</taxon>
        <taxon>Spiralia</taxon>
        <taxon>Lophotrochozoa</taxon>
        <taxon>Platyhelminthes</taxon>
        <taxon>Trematoda</taxon>
        <taxon>Digenea</taxon>
        <taxon>Plagiorchiida</taxon>
        <taxon>Echinostomata</taxon>
        <taxon>Echinostomatoidea</taxon>
        <taxon>Echinostomatidae</taxon>
        <taxon>Echinostoma</taxon>
    </lineage>
</organism>
<evidence type="ECO:0000256" key="4">
    <source>
        <dbReference type="ARBA" id="ARBA00023242"/>
    </source>
</evidence>
<dbReference type="AlphaFoldDB" id="A0A183A3J8"/>
<evidence type="ECO:0000256" key="3">
    <source>
        <dbReference type="ARBA" id="ARBA00023163"/>
    </source>
</evidence>
<keyword evidence="2" id="KW-0805">Transcription regulation</keyword>
<keyword evidence="8" id="KW-1185">Reference proteome</keyword>
<protein>
    <submittedName>
        <fullName evidence="9">BTP domain-containing protein</fullName>
    </submittedName>
</protein>
<dbReference type="Proteomes" id="UP000272942">
    <property type="component" value="Unassembled WGS sequence"/>
</dbReference>
<proteinExistence type="predicted"/>
<name>A0A183A3J8_9TREM</name>
<evidence type="ECO:0000313" key="7">
    <source>
        <dbReference type="EMBL" id="VDP40743.1"/>
    </source>
</evidence>
<reference evidence="7 8" key="2">
    <citation type="submission" date="2018-11" db="EMBL/GenBank/DDBJ databases">
        <authorList>
            <consortium name="Pathogen Informatics"/>
        </authorList>
    </citation>
    <scope>NUCLEOTIDE SEQUENCE [LARGE SCALE GENOMIC DNA]</scope>
    <source>
        <strain evidence="7 8">Egypt</strain>
    </source>
</reference>
<reference evidence="9" key="1">
    <citation type="submission" date="2016-06" db="UniProtKB">
        <authorList>
            <consortium name="WormBaseParasite"/>
        </authorList>
    </citation>
    <scope>IDENTIFICATION</scope>
</reference>
<gene>
    <name evidence="7" type="ORF">ECPE_LOCUS1533</name>
</gene>
<dbReference type="GO" id="GO:0005634">
    <property type="term" value="C:nucleus"/>
    <property type="evidence" value="ECO:0007669"/>
    <property type="project" value="UniProtKB-SubCell"/>
</dbReference>
<keyword evidence="3" id="KW-0804">Transcription</keyword>
<feature type="compositionally biased region" description="Polar residues" evidence="5">
    <location>
        <begin position="129"/>
        <end position="139"/>
    </location>
</feature>
<evidence type="ECO:0000256" key="5">
    <source>
        <dbReference type="SAM" id="MobiDB-lite"/>
    </source>
</evidence>
<evidence type="ECO:0000313" key="9">
    <source>
        <dbReference type="WBParaSite" id="ECPE_0000153301-mRNA-1"/>
    </source>
</evidence>
<evidence type="ECO:0000256" key="1">
    <source>
        <dbReference type="ARBA" id="ARBA00004123"/>
    </source>
</evidence>
<sequence>MSSDIREVMSQVIARLCYQVGFDRINESALELLADVDGGNAQLEDGILALRLLKQSPQNLLKFAEEVGPYFSNYPTCSAVPLAGKVCLNVPPQDHEELKSRPEYIPEYLPLNFTEIESIDADYSLFSQSRSTESPIPKNNNDKPEPATSVSNTTTSITPAARVLPAWAQQTSYRIARVSIDPITKTLVEHAPPEKIQDLSPEISSVRGYGHCSGTSVFSDAPKLDSRIEPQLGIHTPSYTSSSYRQGATDEQWAAALQVGLPFTLFANIVFNFSKYSKIV</sequence>
<comment type="subcellular location">
    <subcellularLocation>
        <location evidence="1">Nucleus</location>
    </subcellularLocation>
</comment>
<keyword evidence="4" id="KW-0539">Nucleus</keyword>
<evidence type="ECO:0000313" key="8">
    <source>
        <dbReference type="Proteomes" id="UP000272942"/>
    </source>
</evidence>
<dbReference type="WBParaSite" id="ECPE_0000153301-mRNA-1">
    <property type="protein sequence ID" value="ECPE_0000153301-mRNA-1"/>
    <property type="gene ID" value="ECPE_0000153301"/>
</dbReference>
<accession>A0A183A3J8</accession>
<feature type="domain" description="Bromodomain associated" evidence="6">
    <location>
        <begin position="6"/>
        <end position="36"/>
    </location>
</feature>
<dbReference type="Pfam" id="PF07524">
    <property type="entry name" value="Bromo_TP"/>
    <property type="match status" value="1"/>
</dbReference>
<dbReference type="InterPro" id="IPR006565">
    <property type="entry name" value="BTP"/>
</dbReference>
<evidence type="ECO:0000259" key="6">
    <source>
        <dbReference type="Pfam" id="PF07524"/>
    </source>
</evidence>
<dbReference type="OrthoDB" id="436852at2759"/>